<feature type="compositionally biased region" description="Polar residues" evidence="1">
    <location>
        <begin position="58"/>
        <end position="70"/>
    </location>
</feature>
<sequence length="106" mass="12049">MNRSLRSPSRFVLRSLCTIRRNPFVPQSPAPTARYGRVGRHGTRHATTSTPPGIPAPLTNSLAQRQTPSVSGDAFNERRQKRRDLEYVVCLVQILRLIMHVEKEED</sequence>
<feature type="region of interest" description="Disordered" evidence="1">
    <location>
        <begin position="24"/>
        <end position="78"/>
    </location>
</feature>
<comment type="caution">
    <text evidence="2">The sequence shown here is derived from an EMBL/GenBank/DDBJ whole genome shotgun (WGS) entry which is preliminary data.</text>
</comment>
<dbReference type="AlphaFoldDB" id="A0A8X6Q1F5"/>
<organism evidence="2 3">
    <name type="scientific">Nephila pilipes</name>
    <name type="common">Giant wood spider</name>
    <name type="synonym">Nephila maculata</name>
    <dbReference type="NCBI Taxonomy" id="299642"/>
    <lineage>
        <taxon>Eukaryota</taxon>
        <taxon>Metazoa</taxon>
        <taxon>Ecdysozoa</taxon>
        <taxon>Arthropoda</taxon>
        <taxon>Chelicerata</taxon>
        <taxon>Arachnida</taxon>
        <taxon>Araneae</taxon>
        <taxon>Araneomorphae</taxon>
        <taxon>Entelegynae</taxon>
        <taxon>Araneoidea</taxon>
        <taxon>Nephilidae</taxon>
        <taxon>Nephila</taxon>
    </lineage>
</organism>
<gene>
    <name evidence="2" type="ORF">NPIL_341321</name>
</gene>
<dbReference type="EMBL" id="BMAW01076330">
    <property type="protein sequence ID" value="GFU01081.1"/>
    <property type="molecule type" value="Genomic_DNA"/>
</dbReference>
<accession>A0A8X6Q1F5</accession>
<protein>
    <submittedName>
        <fullName evidence="2">Uncharacterized protein</fullName>
    </submittedName>
</protein>
<reference evidence="2" key="1">
    <citation type="submission" date="2020-08" db="EMBL/GenBank/DDBJ databases">
        <title>Multicomponent nature underlies the extraordinary mechanical properties of spider dragline silk.</title>
        <authorList>
            <person name="Kono N."/>
            <person name="Nakamura H."/>
            <person name="Mori M."/>
            <person name="Yoshida Y."/>
            <person name="Ohtoshi R."/>
            <person name="Malay A.D."/>
            <person name="Moran D.A.P."/>
            <person name="Tomita M."/>
            <person name="Numata K."/>
            <person name="Arakawa K."/>
        </authorList>
    </citation>
    <scope>NUCLEOTIDE SEQUENCE</scope>
</reference>
<keyword evidence="3" id="KW-1185">Reference proteome</keyword>
<dbReference type="OrthoDB" id="10282411at2759"/>
<evidence type="ECO:0000313" key="3">
    <source>
        <dbReference type="Proteomes" id="UP000887013"/>
    </source>
</evidence>
<dbReference type="Proteomes" id="UP000887013">
    <property type="component" value="Unassembled WGS sequence"/>
</dbReference>
<name>A0A8X6Q1F5_NEPPI</name>
<evidence type="ECO:0000313" key="2">
    <source>
        <dbReference type="EMBL" id="GFU01081.1"/>
    </source>
</evidence>
<proteinExistence type="predicted"/>
<evidence type="ECO:0000256" key="1">
    <source>
        <dbReference type="SAM" id="MobiDB-lite"/>
    </source>
</evidence>